<gene>
    <name evidence="3" type="ORF">V5J35_000677</name>
</gene>
<dbReference type="Pfam" id="PF16036">
    <property type="entry name" value="Chalcone_3"/>
    <property type="match status" value="1"/>
</dbReference>
<accession>A0ABV2SCJ8</accession>
<proteinExistence type="predicted"/>
<reference evidence="3 4" key="1">
    <citation type="submission" date="2024-06" db="EMBL/GenBank/DDBJ databases">
        <title>Genomic Encyclopedia of Type Strains, Phase V (KMG-V): Genome sequencing to study the core and pangenomes of soil and plant-associated prokaryotes.</title>
        <authorList>
            <person name="Whitman W."/>
        </authorList>
    </citation>
    <scope>NUCLEOTIDE SEQUENCE [LARGE SCALE GENOMIC DNA]</scope>
    <source>
        <strain evidence="3 4">NE40</strain>
    </source>
</reference>
<dbReference type="Proteomes" id="UP001549366">
    <property type="component" value="Unassembled WGS sequence"/>
</dbReference>
<protein>
    <recommendedName>
        <fullName evidence="2">Chalcone isomerase domain-containing protein</fullName>
    </recommendedName>
</protein>
<evidence type="ECO:0000256" key="1">
    <source>
        <dbReference type="SAM" id="SignalP"/>
    </source>
</evidence>
<feature type="chain" id="PRO_5046043202" description="Chalcone isomerase domain-containing protein" evidence="1">
    <location>
        <begin position="20"/>
        <end position="185"/>
    </location>
</feature>
<dbReference type="InterPro" id="IPR016087">
    <property type="entry name" value="Chalcone_isomerase"/>
</dbReference>
<dbReference type="RefSeq" id="WP_354009904.1">
    <property type="nucleotide sequence ID" value="NZ_JBEWTA010000001.1"/>
</dbReference>
<evidence type="ECO:0000313" key="3">
    <source>
        <dbReference type="EMBL" id="MET4755485.1"/>
    </source>
</evidence>
<evidence type="ECO:0000313" key="4">
    <source>
        <dbReference type="Proteomes" id="UP001549366"/>
    </source>
</evidence>
<feature type="signal peptide" evidence="1">
    <location>
        <begin position="1"/>
        <end position="19"/>
    </location>
</feature>
<comment type="caution">
    <text evidence="3">The sequence shown here is derived from an EMBL/GenBank/DDBJ whole genome shotgun (WGS) entry which is preliminary data.</text>
</comment>
<name>A0ABV2SCJ8_9GAMM</name>
<dbReference type="SUPFAM" id="SSF54626">
    <property type="entry name" value="Chalcone isomerase"/>
    <property type="match status" value="1"/>
</dbReference>
<dbReference type="EMBL" id="JBEWTB010000002">
    <property type="protein sequence ID" value="MET4755485.1"/>
    <property type="molecule type" value="Genomic_DNA"/>
</dbReference>
<keyword evidence="4" id="KW-1185">Reference proteome</keyword>
<feature type="domain" description="Chalcone isomerase" evidence="2">
    <location>
        <begin position="19"/>
        <end position="183"/>
    </location>
</feature>
<dbReference type="InterPro" id="IPR016088">
    <property type="entry name" value="Chalcone_isomerase_3-sand"/>
</dbReference>
<evidence type="ECO:0000259" key="2">
    <source>
        <dbReference type="Pfam" id="PF16036"/>
    </source>
</evidence>
<sequence length="185" mass="20359">MKKLAVLFASLLMSFTLHAKEVAGVSIEDQLTINIQTLTLNGAGVRKMLFMDLYAGSLYTKHNTSDANTIINSKTPVAMQLDIVSSMITSERMAGTVNEGFETATSGDIAPVRERLDNFISVFSEDIVKGDRFIMLMIPGEGLKAYKNGTYLTTVEGDDFGRILLKIWLGEKPADRNLKRSMLNG</sequence>
<dbReference type="Gene3D" id="3.50.70.10">
    <property type="match status" value="1"/>
</dbReference>
<organism evidence="3 4">
    <name type="scientific">Endozoicomonas lisbonensis</name>
    <dbReference type="NCBI Taxonomy" id="3120522"/>
    <lineage>
        <taxon>Bacteria</taxon>
        <taxon>Pseudomonadati</taxon>
        <taxon>Pseudomonadota</taxon>
        <taxon>Gammaproteobacteria</taxon>
        <taxon>Oceanospirillales</taxon>
        <taxon>Endozoicomonadaceae</taxon>
        <taxon>Endozoicomonas</taxon>
    </lineage>
</organism>
<dbReference type="InterPro" id="IPR036298">
    <property type="entry name" value="Chalcone_isomerase_sf"/>
</dbReference>
<keyword evidence="1" id="KW-0732">Signal</keyword>